<accession>A0ACA9LCJ7</accession>
<keyword evidence="2" id="KW-1185">Reference proteome</keyword>
<dbReference type="Proteomes" id="UP000789525">
    <property type="component" value="Unassembled WGS sequence"/>
</dbReference>
<sequence>NLIFLKDTRVTRDKDKKKGIKQLQKVKKPALVVALQSAGLPVPYKNGH</sequence>
<feature type="non-terminal residue" evidence="1">
    <location>
        <position position="1"/>
    </location>
</feature>
<dbReference type="EMBL" id="CAJVPT010005250">
    <property type="protein sequence ID" value="CAG8518094.1"/>
    <property type="molecule type" value="Genomic_DNA"/>
</dbReference>
<name>A0ACA9LCJ7_9GLOM</name>
<reference evidence="1" key="1">
    <citation type="submission" date="2021-06" db="EMBL/GenBank/DDBJ databases">
        <authorList>
            <person name="Kallberg Y."/>
            <person name="Tangrot J."/>
            <person name="Rosling A."/>
        </authorList>
    </citation>
    <scope>NUCLEOTIDE SEQUENCE</scope>
    <source>
        <strain evidence="1">CL356</strain>
    </source>
</reference>
<gene>
    <name evidence="1" type="ORF">ACOLOM_LOCUS3529</name>
</gene>
<proteinExistence type="predicted"/>
<comment type="caution">
    <text evidence="1">The sequence shown here is derived from an EMBL/GenBank/DDBJ whole genome shotgun (WGS) entry which is preliminary data.</text>
</comment>
<organism evidence="1 2">
    <name type="scientific">Acaulospora colombiana</name>
    <dbReference type="NCBI Taxonomy" id="27376"/>
    <lineage>
        <taxon>Eukaryota</taxon>
        <taxon>Fungi</taxon>
        <taxon>Fungi incertae sedis</taxon>
        <taxon>Mucoromycota</taxon>
        <taxon>Glomeromycotina</taxon>
        <taxon>Glomeromycetes</taxon>
        <taxon>Diversisporales</taxon>
        <taxon>Acaulosporaceae</taxon>
        <taxon>Acaulospora</taxon>
    </lineage>
</organism>
<evidence type="ECO:0000313" key="1">
    <source>
        <dbReference type="EMBL" id="CAG8518094.1"/>
    </source>
</evidence>
<evidence type="ECO:0000313" key="2">
    <source>
        <dbReference type="Proteomes" id="UP000789525"/>
    </source>
</evidence>
<protein>
    <submittedName>
        <fullName evidence="1">9643_t:CDS:1</fullName>
    </submittedName>
</protein>